<accession>A0A644XBS9</accession>
<dbReference type="SUPFAM" id="SSF53756">
    <property type="entry name" value="UDP-Glycosyltransferase/glycogen phosphorylase"/>
    <property type="match status" value="1"/>
</dbReference>
<feature type="domain" description="Glycosyl transferase family 1" evidence="1">
    <location>
        <begin position="161"/>
        <end position="318"/>
    </location>
</feature>
<sequence>MKYVYIGSFPPPYGGVTIKNNILYNSLINSLDCEKINLSKVKNFEVLHVLRFLKTCLNNDSVFIIGAAGIWRRRFSKLLYFINRKALNKSILVVMGGKSAGIIAKDKQYLKYVSIYKKIYVETYGMKKDLEVKGLNNVDIFPNCRNMPNNDLKLKDTYSVKFKLVYFSQISEEKGADIVCEAAKLLNLKKIEYNIDFYGNVNKKFKETFFTYIDMLPNVNYCGVFKPDKDDVYVKLAQYDVLLFPSRWKYEGVPGILVESKIAGITAIVSDINYNSEIISNNINGIVLKRNTASELASIIEYLCRNRDKLNVLKTNAKLSSEYYLIENYINNIINEIKEIKT</sequence>
<keyword evidence="2" id="KW-0328">Glycosyltransferase</keyword>
<keyword evidence="2" id="KW-0808">Transferase</keyword>
<dbReference type="AlphaFoldDB" id="A0A644XBS9"/>
<dbReference type="InterPro" id="IPR001296">
    <property type="entry name" value="Glyco_trans_1"/>
</dbReference>
<dbReference type="EMBL" id="VSSQ01002140">
    <property type="protein sequence ID" value="MPM13579.1"/>
    <property type="molecule type" value="Genomic_DNA"/>
</dbReference>
<reference evidence="2" key="1">
    <citation type="submission" date="2019-08" db="EMBL/GenBank/DDBJ databases">
        <authorList>
            <person name="Kucharzyk K."/>
            <person name="Murdoch R.W."/>
            <person name="Higgins S."/>
            <person name="Loffler F."/>
        </authorList>
    </citation>
    <scope>NUCLEOTIDE SEQUENCE</scope>
</reference>
<dbReference type="EC" id="2.4.1.-" evidence="2"/>
<proteinExistence type="predicted"/>
<dbReference type="PANTHER" id="PTHR12526:SF630">
    <property type="entry name" value="GLYCOSYLTRANSFERASE"/>
    <property type="match status" value="1"/>
</dbReference>
<comment type="caution">
    <text evidence="2">The sequence shown here is derived from an EMBL/GenBank/DDBJ whole genome shotgun (WGS) entry which is preliminary data.</text>
</comment>
<organism evidence="2">
    <name type="scientific">bioreactor metagenome</name>
    <dbReference type="NCBI Taxonomy" id="1076179"/>
    <lineage>
        <taxon>unclassified sequences</taxon>
        <taxon>metagenomes</taxon>
        <taxon>ecological metagenomes</taxon>
    </lineage>
</organism>
<evidence type="ECO:0000259" key="1">
    <source>
        <dbReference type="Pfam" id="PF00534"/>
    </source>
</evidence>
<dbReference type="Gene3D" id="3.40.50.2000">
    <property type="entry name" value="Glycogen Phosphorylase B"/>
    <property type="match status" value="1"/>
</dbReference>
<gene>
    <name evidence="2" type="primary">gtf1_23</name>
    <name evidence="2" type="ORF">SDC9_59936</name>
</gene>
<dbReference type="Pfam" id="PF00534">
    <property type="entry name" value="Glycos_transf_1"/>
    <property type="match status" value="1"/>
</dbReference>
<protein>
    <submittedName>
        <fullName evidence="2">Glycosyltransferase Gtf1</fullName>
        <ecNumber evidence="2">2.4.1.-</ecNumber>
    </submittedName>
</protein>
<dbReference type="GO" id="GO:0016757">
    <property type="term" value="F:glycosyltransferase activity"/>
    <property type="evidence" value="ECO:0007669"/>
    <property type="project" value="UniProtKB-KW"/>
</dbReference>
<dbReference type="PANTHER" id="PTHR12526">
    <property type="entry name" value="GLYCOSYLTRANSFERASE"/>
    <property type="match status" value="1"/>
</dbReference>
<name>A0A644XBS9_9ZZZZ</name>
<evidence type="ECO:0000313" key="2">
    <source>
        <dbReference type="EMBL" id="MPM13579.1"/>
    </source>
</evidence>